<evidence type="ECO:0000256" key="1">
    <source>
        <dbReference type="SAM" id="MobiDB-lite"/>
    </source>
</evidence>
<reference evidence="4" key="1">
    <citation type="submission" date="2025-08" db="UniProtKB">
        <authorList>
            <consortium name="RefSeq"/>
        </authorList>
    </citation>
    <scope>IDENTIFICATION</scope>
    <source>
        <tissue evidence="4">Cell line</tissue>
    </source>
</reference>
<dbReference type="PANTHER" id="PTHR28604">
    <property type="match status" value="1"/>
</dbReference>
<feature type="compositionally biased region" description="Basic and acidic residues" evidence="1">
    <location>
        <begin position="23"/>
        <end position="37"/>
    </location>
</feature>
<dbReference type="PANTHER" id="PTHR28604:SF2">
    <property type="entry name" value="RIKEN CDNA 2610028H24 GENE"/>
    <property type="match status" value="1"/>
</dbReference>
<organism evidence="3 4">
    <name type="scientific">Vulpes vulpes</name>
    <name type="common">Red fox</name>
    <dbReference type="NCBI Taxonomy" id="9627"/>
    <lineage>
        <taxon>Eukaryota</taxon>
        <taxon>Metazoa</taxon>
        <taxon>Chordata</taxon>
        <taxon>Craniata</taxon>
        <taxon>Vertebrata</taxon>
        <taxon>Euteleostomi</taxon>
        <taxon>Mammalia</taxon>
        <taxon>Eutheria</taxon>
        <taxon>Laurasiatheria</taxon>
        <taxon>Carnivora</taxon>
        <taxon>Caniformia</taxon>
        <taxon>Canidae</taxon>
        <taxon>Vulpes</taxon>
    </lineage>
</organism>
<feature type="region of interest" description="Disordered" evidence="1">
    <location>
        <begin position="176"/>
        <end position="203"/>
    </location>
</feature>
<dbReference type="GeneID" id="112909547"/>
<feature type="domain" description="DUF4587" evidence="2">
    <location>
        <begin position="133"/>
        <end position="198"/>
    </location>
</feature>
<sequence length="263" mass="27871">MLDSSVADAMTRLTLKLLEKKLEQEREHVGGDPEDPRVTPGGEDQPDAALLGALGRRRDLLQMLREQRLLEEASRAPAPSRPPPLAAPPLSIYPAAPLPPPAPEPPRLIQPWALQPLAATVQPPPQAGPPRGPGGIKEDMVEMMLMQNAQLHQILMHSLMLRALPSSVFLPPGASQAAPLHPGLQRPRAPSVHHHHHYTPPAPGSLPACPPWPALLATLPPAPGLLPALHPLAGPAAARSPPASDGALPTQAAGPWAWAHGLW</sequence>
<protein>
    <submittedName>
        <fullName evidence="4">Uncharacterized protein C21orf58 homolog</fullName>
    </submittedName>
</protein>
<evidence type="ECO:0000313" key="3">
    <source>
        <dbReference type="Proteomes" id="UP001652641"/>
    </source>
</evidence>
<proteinExistence type="predicted"/>
<accession>A0ABM4YWC1</accession>
<gene>
    <name evidence="4" type="primary">C15H21orf58</name>
</gene>
<keyword evidence="3" id="KW-1185">Reference proteome</keyword>
<feature type="region of interest" description="Disordered" evidence="1">
    <location>
        <begin position="23"/>
        <end position="48"/>
    </location>
</feature>
<evidence type="ECO:0000259" key="2">
    <source>
        <dbReference type="Pfam" id="PF15248"/>
    </source>
</evidence>
<dbReference type="Pfam" id="PF15248">
    <property type="entry name" value="DUF4587"/>
    <property type="match status" value="1"/>
</dbReference>
<name>A0ABM4YWC1_VULVU</name>
<dbReference type="Proteomes" id="UP001652641">
    <property type="component" value="Chromosome 15"/>
</dbReference>
<dbReference type="InterPro" id="IPR038915">
    <property type="entry name" value="PRR29-like"/>
</dbReference>
<evidence type="ECO:0000313" key="4">
    <source>
        <dbReference type="RefSeq" id="XP_072594591.1"/>
    </source>
</evidence>
<dbReference type="InterPro" id="IPR027904">
    <property type="entry name" value="DUF4587"/>
</dbReference>
<dbReference type="RefSeq" id="XP_072594591.1">
    <property type="nucleotide sequence ID" value="XM_072738490.1"/>
</dbReference>